<keyword evidence="2" id="KW-1185">Reference proteome</keyword>
<reference evidence="1" key="1">
    <citation type="journal article" date="2021" name="Environ. Microbiol.">
        <title>Gene family expansions and transcriptome signatures uncover fungal adaptations to wood decay.</title>
        <authorList>
            <person name="Hage H."/>
            <person name="Miyauchi S."/>
            <person name="Viragh M."/>
            <person name="Drula E."/>
            <person name="Min B."/>
            <person name="Chaduli D."/>
            <person name="Navarro D."/>
            <person name="Favel A."/>
            <person name="Norest M."/>
            <person name="Lesage-Meessen L."/>
            <person name="Balint B."/>
            <person name="Merenyi Z."/>
            <person name="de Eugenio L."/>
            <person name="Morin E."/>
            <person name="Martinez A.T."/>
            <person name="Baldrian P."/>
            <person name="Stursova M."/>
            <person name="Martinez M.J."/>
            <person name="Novotny C."/>
            <person name="Magnuson J.K."/>
            <person name="Spatafora J.W."/>
            <person name="Maurice S."/>
            <person name="Pangilinan J."/>
            <person name="Andreopoulos W."/>
            <person name="LaButti K."/>
            <person name="Hundley H."/>
            <person name="Na H."/>
            <person name="Kuo A."/>
            <person name="Barry K."/>
            <person name="Lipzen A."/>
            <person name="Henrissat B."/>
            <person name="Riley R."/>
            <person name="Ahrendt S."/>
            <person name="Nagy L.G."/>
            <person name="Grigoriev I.V."/>
            <person name="Martin F."/>
            <person name="Rosso M.N."/>
        </authorList>
    </citation>
    <scope>NUCLEOTIDE SEQUENCE</scope>
    <source>
        <strain evidence="1">CBS 384.51</strain>
    </source>
</reference>
<organism evidence="1 2">
    <name type="scientific">Irpex rosettiformis</name>
    <dbReference type="NCBI Taxonomy" id="378272"/>
    <lineage>
        <taxon>Eukaryota</taxon>
        <taxon>Fungi</taxon>
        <taxon>Dikarya</taxon>
        <taxon>Basidiomycota</taxon>
        <taxon>Agaricomycotina</taxon>
        <taxon>Agaricomycetes</taxon>
        <taxon>Polyporales</taxon>
        <taxon>Irpicaceae</taxon>
        <taxon>Irpex</taxon>
    </lineage>
</organism>
<dbReference type="Proteomes" id="UP001055072">
    <property type="component" value="Unassembled WGS sequence"/>
</dbReference>
<comment type="caution">
    <text evidence="1">The sequence shown here is derived from an EMBL/GenBank/DDBJ whole genome shotgun (WGS) entry which is preliminary data.</text>
</comment>
<protein>
    <submittedName>
        <fullName evidence="1">Uncharacterized protein</fullName>
    </submittedName>
</protein>
<evidence type="ECO:0000313" key="1">
    <source>
        <dbReference type="EMBL" id="KAI0093699.1"/>
    </source>
</evidence>
<gene>
    <name evidence="1" type="ORF">BDY19DRAFT_989251</name>
</gene>
<accession>A0ACB8UI11</accession>
<name>A0ACB8UI11_9APHY</name>
<evidence type="ECO:0000313" key="2">
    <source>
        <dbReference type="Proteomes" id="UP001055072"/>
    </source>
</evidence>
<proteinExistence type="predicted"/>
<dbReference type="EMBL" id="MU274901">
    <property type="protein sequence ID" value="KAI0093699.1"/>
    <property type="molecule type" value="Genomic_DNA"/>
</dbReference>
<sequence>MAVKERSFAGFDTRTLRGRRRRCCPNFGSTRDAAESAAPAEYLSRVPPTRTSRPSSSSTTTSLVRGQTRPRAQHARLKMPLLSRVADPLLGVFTGVLAYRLYEINPRNGFAERDRLFELIKWKQEKVARQQEAESHEVLAQQETK</sequence>